<feature type="compositionally biased region" description="Polar residues" evidence="1">
    <location>
        <begin position="13"/>
        <end position="26"/>
    </location>
</feature>
<sequence length="94" mass="10661">MSPEVQEAASALLSENTGISGVGSQQEYKKQQEHYCRITQEPVESTRSSQGALVGYTETSGIRCQQEYKKQLVHYCRITQEPVEYDISRSTRRS</sequence>
<keyword evidence="3" id="KW-1185">Reference proteome</keyword>
<proteinExistence type="predicted"/>
<dbReference type="AlphaFoldDB" id="A0AAE1BCA9"/>
<protein>
    <submittedName>
        <fullName evidence="2">Uncharacterized protein</fullName>
    </submittedName>
</protein>
<evidence type="ECO:0000313" key="2">
    <source>
        <dbReference type="EMBL" id="KAK3803230.1"/>
    </source>
</evidence>
<dbReference type="EMBL" id="JAWDGP010000175">
    <property type="protein sequence ID" value="KAK3803230.1"/>
    <property type="molecule type" value="Genomic_DNA"/>
</dbReference>
<name>A0AAE1BCA9_9GAST</name>
<comment type="caution">
    <text evidence="2">The sequence shown here is derived from an EMBL/GenBank/DDBJ whole genome shotgun (WGS) entry which is preliminary data.</text>
</comment>
<gene>
    <name evidence="2" type="ORF">RRG08_013813</name>
</gene>
<feature type="region of interest" description="Disordered" evidence="1">
    <location>
        <begin position="1"/>
        <end position="26"/>
    </location>
</feature>
<accession>A0AAE1BCA9</accession>
<reference evidence="2" key="1">
    <citation type="journal article" date="2023" name="G3 (Bethesda)">
        <title>A reference genome for the long-term kleptoplast-retaining sea slug Elysia crispata morphotype clarki.</title>
        <authorList>
            <person name="Eastman K.E."/>
            <person name="Pendleton A.L."/>
            <person name="Shaikh M.A."/>
            <person name="Suttiyut T."/>
            <person name="Ogas R."/>
            <person name="Tomko P."/>
            <person name="Gavelis G."/>
            <person name="Widhalm J.R."/>
            <person name="Wisecaver J.H."/>
        </authorList>
    </citation>
    <scope>NUCLEOTIDE SEQUENCE</scope>
    <source>
        <strain evidence="2">ECLA1</strain>
    </source>
</reference>
<organism evidence="2 3">
    <name type="scientific">Elysia crispata</name>
    <name type="common">lettuce slug</name>
    <dbReference type="NCBI Taxonomy" id="231223"/>
    <lineage>
        <taxon>Eukaryota</taxon>
        <taxon>Metazoa</taxon>
        <taxon>Spiralia</taxon>
        <taxon>Lophotrochozoa</taxon>
        <taxon>Mollusca</taxon>
        <taxon>Gastropoda</taxon>
        <taxon>Heterobranchia</taxon>
        <taxon>Euthyneura</taxon>
        <taxon>Panpulmonata</taxon>
        <taxon>Sacoglossa</taxon>
        <taxon>Placobranchoidea</taxon>
        <taxon>Plakobranchidae</taxon>
        <taxon>Elysia</taxon>
    </lineage>
</organism>
<evidence type="ECO:0000313" key="3">
    <source>
        <dbReference type="Proteomes" id="UP001283361"/>
    </source>
</evidence>
<evidence type="ECO:0000256" key="1">
    <source>
        <dbReference type="SAM" id="MobiDB-lite"/>
    </source>
</evidence>
<dbReference type="Proteomes" id="UP001283361">
    <property type="component" value="Unassembled WGS sequence"/>
</dbReference>